<dbReference type="Pfam" id="PF03551">
    <property type="entry name" value="PadR"/>
    <property type="match status" value="1"/>
</dbReference>
<comment type="caution">
    <text evidence="3">The sequence shown here is derived from an EMBL/GenBank/DDBJ whole genome shotgun (WGS) entry which is preliminary data.</text>
</comment>
<gene>
    <name evidence="3" type="ORF">M0638_05235</name>
</gene>
<name>A0A9X1Y7R6_9PROT</name>
<dbReference type="AlphaFoldDB" id="A0A9X1Y7R6"/>
<dbReference type="InterPro" id="IPR036388">
    <property type="entry name" value="WH-like_DNA-bd_sf"/>
</dbReference>
<feature type="domain" description="Transcription regulator PadR N-terminal" evidence="2">
    <location>
        <begin position="63"/>
        <end position="132"/>
    </location>
</feature>
<dbReference type="PANTHER" id="PTHR43252:SF7">
    <property type="entry name" value="TRANSCRIPTIONAL REGULATOR YQJI"/>
    <property type="match status" value="1"/>
</dbReference>
<dbReference type="Gene3D" id="1.10.10.10">
    <property type="entry name" value="Winged helix-like DNA-binding domain superfamily/Winged helix DNA-binding domain"/>
    <property type="match status" value="1"/>
</dbReference>
<dbReference type="SUPFAM" id="SSF46785">
    <property type="entry name" value="Winged helix' DNA-binding domain"/>
    <property type="match status" value="1"/>
</dbReference>
<dbReference type="RefSeq" id="WP_248665907.1">
    <property type="nucleotide sequence ID" value="NZ_JALPRX010000017.1"/>
</dbReference>
<evidence type="ECO:0000313" key="3">
    <source>
        <dbReference type="EMBL" id="MCK8783785.1"/>
    </source>
</evidence>
<keyword evidence="4" id="KW-1185">Reference proteome</keyword>
<accession>A0A9X1Y7R6</accession>
<dbReference type="Proteomes" id="UP001139516">
    <property type="component" value="Unassembled WGS sequence"/>
</dbReference>
<evidence type="ECO:0000256" key="1">
    <source>
        <dbReference type="SAM" id="MobiDB-lite"/>
    </source>
</evidence>
<evidence type="ECO:0000313" key="4">
    <source>
        <dbReference type="Proteomes" id="UP001139516"/>
    </source>
</evidence>
<sequence length="202" mass="21761">MFGRLRNCGEGRRFARGFMGEGRGEGRGPMGEGRGFGRHGGRERWGGGRGGRFFDHGDLRLVILHLIGEKPRHGYEIIKAVEERLAGAYSPSPGVVYPTLTMLEELGQATVTPEEGGKKLYSITPEGEAALAASRPELDAILARMDAVGGQAGSDPTPRIMRAMHNMKMALRLRLGRGPVDAAELDRIVAAIDAAAAEIERN</sequence>
<reference evidence="3" key="1">
    <citation type="submission" date="2022-04" db="EMBL/GenBank/DDBJ databases">
        <title>Roseomonas acroporae sp. nov., isolated from coral Acropora digitifera.</title>
        <authorList>
            <person name="Sun H."/>
        </authorList>
    </citation>
    <scope>NUCLEOTIDE SEQUENCE</scope>
    <source>
        <strain evidence="3">NAR14</strain>
    </source>
</reference>
<feature type="region of interest" description="Disordered" evidence="1">
    <location>
        <begin position="16"/>
        <end position="43"/>
    </location>
</feature>
<organism evidence="3 4">
    <name type="scientific">Roseomonas acroporae</name>
    <dbReference type="NCBI Taxonomy" id="2937791"/>
    <lineage>
        <taxon>Bacteria</taxon>
        <taxon>Pseudomonadati</taxon>
        <taxon>Pseudomonadota</taxon>
        <taxon>Alphaproteobacteria</taxon>
        <taxon>Acetobacterales</taxon>
        <taxon>Roseomonadaceae</taxon>
        <taxon>Roseomonas</taxon>
    </lineage>
</organism>
<protein>
    <submittedName>
        <fullName evidence="3">PadR family transcriptional regulator</fullName>
    </submittedName>
</protein>
<dbReference type="EMBL" id="JALPRX010000017">
    <property type="protein sequence ID" value="MCK8783785.1"/>
    <property type="molecule type" value="Genomic_DNA"/>
</dbReference>
<dbReference type="PANTHER" id="PTHR43252">
    <property type="entry name" value="TRANSCRIPTIONAL REGULATOR YQJI"/>
    <property type="match status" value="1"/>
</dbReference>
<proteinExistence type="predicted"/>
<dbReference type="InterPro" id="IPR036390">
    <property type="entry name" value="WH_DNA-bd_sf"/>
</dbReference>
<dbReference type="InterPro" id="IPR005149">
    <property type="entry name" value="Tscrpt_reg_PadR_N"/>
</dbReference>
<evidence type="ECO:0000259" key="2">
    <source>
        <dbReference type="Pfam" id="PF03551"/>
    </source>
</evidence>